<sequence length="153" mass="15726">MERLIGVLGRSRFEAALAGSRDPVMIRSFGIMLGAEGDLAAGEHWLRRAMALGDERAATALGMLLQMAGRDDPAVPDLLRPAADAGDPQALLALAVHHLLRGEREEGARRMVAAAGAGHPQAVALLARSAGADRAPGAGEAPGPEDSPGSPRS</sequence>
<accession>A0A7W3T8V1</accession>
<protein>
    <recommendedName>
        <fullName evidence="4">Sel1 repeat family protein</fullName>
    </recommendedName>
</protein>
<evidence type="ECO:0000313" key="2">
    <source>
        <dbReference type="EMBL" id="MBB0233080.1"/>
    </source>
</evidence>
<feature type="region of interest" description="Disordered" evidence="1">
    <location>
        <begin position="127"/>
        <end position="153"/>
    </location>
</feature>
<reference evidence="3" key="1">
    <citation type="submission" date="2019-10" db="EMBL/GenBank/DDBJ databases">
        <title>Streptomyces sp. nov., a novel actinobacterium isolated from alkaline environment.</title>
        <authorList>
            <person name="Golinska P."/>
        </authorList>
    </citation>
    <scope>NUCLEOTIDE SEQUENCE [LARGE SCALE GENOMIC DNA]</scope>
    <source>
        <strain evidence="3">DSM 42108</strain>
    </source>
</reference>
<evidence type="ECO:0008006" key="4">
    <source>
        <dbReference type="Google" id="ProtNLM"/>
    </source>
</evidence>
<comment type="caution">
    <text evidence="2">The sequence shown here is derived from an EMBL/GenBank/DDBJ whole genome shotgun (WGS) entry which is preliminary data.</text>
</comment>
<dbReference type="InterPro" id="IPR011990">
    <property type="entry name" value="TPR-like_helical_dom_sf"/>
</dbReference>
<dbReference type="Proteomes" id="UP000530234">
    <property type="component" value="Unassembled WGS sequence"/>
</dbReference>
<dbReference type="SUPFAM" id="SSF81901">
    <property type="entry name" value="HCP-like"/>
    <property type="match status" value="1"/>
</dbReference>
<evidence type="ECO:0000313" key="3">
    <source>
        <dbReference type="Proteomes" id="UP000530234"/>
    </source>
</evidence>
<organism evidence="2 3">
    <name type="scientific">Streptomyces calidiresistens</name>
    <dbReference type="NCBI Taxonomy" id="1485586"/>
    <lineage>
        <taxon>Bacteria</taxon>
        <taxon>Bacillati</taxon>
        <taxon>Actinomycetota</taxon>
        <taxon>Actinomycetes</taxon>
        <taxon>Kitasatosporales</taxon>
        <taxon>Streptomycetaceae</taxon>
        <taxon>Streptomyces</taxon>
    </lineage>
</organism>
<keyword evidence="3" id="KW-1185">Reference proteome</keyword>
<evidence type="ECO:0000256" key="1">
    <source>
        <dbReference type="SAM" id="MobiDB-lite"/>
    </source>
</evidence>
<dbReference type="Gene3D" id="1.25.40.10">
    <property type="entry name" value="Tetratricopeptide repeat domain"/>
    <property type="match status" value="1"/>
</dbReference>
<dbReference type="AlphaFoldDB" id="A0A7W3T8V1"/>
<gene>
    <name evidence="2" type="ORF">FOE67_27200</name>
</gene>
<proteinExistence type="predicted"/>
<dbReference type="EMBL" id="VKHS01001471">
    <property type="protein sequence ID" value="MBB0233080.1"/>
    <property type="molecule type" value="Genomic_DNA"/>
</dbReference>
<name>A0A7W3T8V1_9ACTN</name>